<comment type="subunit">
    <text evidence="12">Homodimer.</text>
</comment>
<dbReference type="NCBIfam" id="TIGR00125">
    <property type="entry name" value="cyt_tran_rel"/>
    <property type="match status" value="1"/>
</dbReference>
<accession>A0ABT4Y8N7</accession>
<evidence type="ECO:0000256" key="1">
    <source>
        <dbReference type="ARBA" id="ARBA00002319"/>
    </source>
</evidence>
<comment type="function">
    <text evidence="2 12">Catalyzes the ADP transfer from ATP to D-glycero-beta-D-manno-heptose 1-phosphate, yielding ADP-D-glycero-beta-D-manno-heptose.</text>
</comment>
<dbReference type="EMBL" id="JANEWF010000023">
    <property type="protein sequence ID" value="MDA8485034.1"/>
    <property type="molecule type" value="Genomic_DNA"/>
</dbReference>
<dbReference type="GO" id="GO:0016779">
    <property type="term" value="F:nucleotidyltransferase activity"/>
    <property type="evidence" value="ECO:0007669"/>
    <property type="project" value="UniProtKB-KW"/>
</dbReference>
<evidence type="ECO:0000256" key="2">
    <source>
        <dbReference type="ARBA" id="ARBA00003753"/>
    </source>
</evidence>
<dbReference type="InterPro" id="IPR023030">
    <property type="entry name" value="Bifunc_HldE"/>
</dbReference>
<comment type="similarity">
    <text evidence="12">In the C-terminal section; belongs to the cytidylyltransferase family.</text>
</comment>
<evidence type="ECO:0000313" key="15">
    <source>
        <dbReference type="EMBL" id="MDA8485034.1"/>
    </source>
</evidence>
<reference evidence="15 16" key="1">
    <citation type="submission" date="2022-07" db="EMBL/GenBank/DDBJ databases">
        <title>Genome Analysis of Selected Gammaproteobacteria from Nigerian Food snails.</title>
        <authorList>
            <person name="Okafor A.C."/>
        </authorList>
    </citation>
    <scope>NUCLEOTIDE SEQUENCE [LARGE SCALE GENOMIC DNA]</scope>
    <source>
        <strain evidence="15 16">Awg 2</strain>
    </source>
</reference>
<gene>
    <name evidence="12 15" type="primary">hldE</name>
    <name evidence="15" type="ORF">NNO07_18370</name>
</gene>
<dbReference type="HAMAP" id="MF_01603">
    <property type="entry name" value="HldE"/>
    <property type="match status" value="1"/>
</dbReference>
<keyword evidence="16" id="KW-1185">Reference proteome</keyword>
<dbReference type="NCBIfam" id="TIGR02198">
    <property type="entry name" value="rfaE_dom_I"/>
    <property type="match status" value="1"/>
</dbReference>
<protein>
    <recommendedName>
        <fullName evidence="12">Bifunctional protein HldE</fullName>
    </recommendedName>
    <domain>
        <recommendedName>
            <fullName evidence="12">D-beta-D-heptose 7-phosphate kinase</fullName>
            <ecNumber evidence="12">2.7.1.167</ecNumber>
        </recommendedName>
        <alternativeName>
            <fullName evidence="12">D-beta-D-heptose 7-phosphotransferase</fullName>
        </alternativeName>
        <alternativeName>
            <fullName evidence="12">D-glycero-beta-D-manno-heptose-7-phosphate kinase</fullName>
        </alternativeName>
    </domain>
    <domain>
        <recommendedName>
            <fullName evidence="12">D-beta-D-heptose 1-phosphate adenylyltransferase</fullName>
            <ecNumber evidence="12">2.7.7.70</ecNumber>
        </recommendedName>
        <alternativeName>
            <fullName evidence="12">D-glycero-beta-D-manno-heptose 1-phosphate adenylyltransferase</fullName>
        </alternativeName>
    </domain>
</protein>
<dbReference type="PANTHER" id="PTHR46969">
    <property type="entry name" value="BIFUNCTIONAL PROTEIN HLDE"/>
    <property type="match status" value="1"/>
</dbReference>
<feature type="domain" description="Carbohydrate kinase PfkB" evidence="13">
    <location>
        <begin position="13"/>
        <end position="303"/>
    </location>
</feature>
<evidence type="ECO:0000256" key="3">
    <source>
        <dbReference type="ARBA" id="ARBA00004713"/>
    </source>
</evidence>
<dbReference type="InterPro" id="IPR002173">
    <property type="entry name" value="Carboh/pur_kinase_PfkB_CS"/>
</dbReference>
<dbReference type="SUPFAM" id="SSF53613">
    <property type="entry name" value="Ribokinase-like"/>
    <property type="match status" value="1"/>
</dbReference>
<dbReference type="InterPro" id="IPR011913">
    <property type="entry name" value="RfaE_dom_I"/>
</dbReference>
<evidence type="ECO:0000259" key="14">
    <source>
        <dbReference type="Pfam" id="PF01467"/>
    </source>
</evidence>
<dbReference type="Pfam" id="PF00294">
    <property type="entry name" value="PfkB"/>
    <property type="match status" value="1"/>
</dbReference>
<dbReference type="Pfam" id="PF01467">
    <property type="entry name" value="CTP_transf_like"/>
    <property type="match status" value="1"/>
</dbReference>
<dbReference type="Gene3D" id="3.40.50.620">
    <property type="entry name" value="HUPs"/>
    <property type="match status" value="1"/>
</dbReference>
<feature type="region of interest" description="Ribokinase" evidence="12">
    <location>
        <begin position="1"/>
        <end position="317"/>
    </location>
</feature>
<dbReference type="Proteomes" id="UP001211689">
    <property type="component" value="Unassembled WGS sequence"/>
</dbReference>
<evidence type="ECO:0000256" key="7">
    <source>
        <dbReference type="ARBA" id="ARBA00022777"/>
    </source>
</evidence>
<dbReference type="NCBIfam" id="TIGR02199">
    <property type="entry name" value="rfaE_dom_II"/>
    <property type="match status" value="1"/>
</dbReference>
<dbReference type="SUPFAM" id="SSF52374">
    <property type="entry name" value="Nucleotidylyl transferase"/>
    <property type="match status" value="1"/>
</dbReference>
<proteinExistence type="inferred from homology"/>
<organism evidence="15 16">
    <name type="scientific">Metapseudomonas resinovorans</name>
    <name type="common">Pseudomonas resinovorans</name>
    <dbReference type="NCBI Taxonomy" id="53412"/>
    <lineage>
        <taxon>Bacteria</taxon>
        <taxon>Pseudomonadati</taxon>
        <taxon>Pseudomonadota</taxon>
        <taxon>Gammaproteobacteria</taxon>
        <taxon>Pseudomonadales</taxon>
        <taxon>Pseudomonadaceae</taxon>
        <taxon>Metapseudomonas</taxon>
    </lineage>
</organism>
<keyword evidence="8 12" id="KW-0067">ATP-binding</keyword>
<dbReference type="GO" id="GO:0033785">
    <property type="term" value="F:heptose 7-phosphate kinase activity"/>
    <property type="evidence" value="ECO:0007669"/>
    <property type="project" value="UniProtKB-EC"/>
</dbReference>
<comment type="pathway">
    <text evidence="3">Bacterial outer membrane biogenesis; LPS core biosynthesis.</text>
</comment>
<feature type="region of interest" description="Cytidylyltransferase" evidence="12">
    <location>
        <begin position="343"/>
        <end position="474"/>
    </location>
</feature>
<evidence type="ECO:0000256" key="12">
    <source>
        <dbReference type="HAMAP-Rule" id="MF_01603"/>
    </source>
</evidence>
<keyword evidence="9 12" id="KW-0511">Multifunctional enzyme</keyword>
<dbReference type="PANTHER" id="PTHR46969:SF1">
    <property type="entry name" value="BIFUNCTIONAL PROTEIN HLDE"/>
    <property type="match status" value="1"/>
</dbReference>
<comment type="catalytic activity">
    <reaction evidence="11 12">
        <text>D-glycero-beta-D-manno-heptose 1-phosphate + ATP + H(+) = ADP-D-glycero-beta-D-manno-heptose + diphosphate</text>
        <dbReference type="Rhea" id="RHEA:27465"/>
        <dbReference type="ChEBI" id="CHEBI:15378"/>
        <dbReference type="ChEBI" id="CHEBI:30616"/>
        <dbReference type="ChEBI" id="CHEBI:33019"/>
        <dbReference type="ChEBI" id="CHEBI:59967"/>
        <dbReference type="ChEBI" id="CHEBI:61593"/>
        <dbReference type="EC" id="2.7.7.70"/>
    </reaction>
</comment>
<dbReference type="InterPro" id="IPR004821">
    <property type="entry name" value="Cyt_trans-like"/>
</dbReference>
<name>A0ABT4Y8N7_METRE</name>
<evidence type="ECO:0000256" key="8">
    <source>
        <dbReference type="ARBA" id="ARBA00022840"/>
    </source>
</evidence>
<dbReference type="EC" id="2.7.7.70" evidence="12"/>
<feature type="domain" description="Cytidyltransferase-like" evidence="14">
    <location>
        <begin position="343"/>
        <end position="437"/>
    </location>
</feature>
<keyword evidence="6 12" id="KW-0547">Nucleotide-binding</keyword>
<evidence type="ECO:0000256" key="11">
    <source>
        <dbReference type="ARBA" id="ARBA00047428"/>
    </source>
</evidence>
<evidence type="ECO:0000313" key="16">
    <source>
        <dbReference type="Proteomes" id="UP001211689"/>
    </source>
</evidence>
<comment type="similarity">
    <text evidence="12">In the N-terminal section; belongs to the carbohydrate kinase PfkB family.</text>
</comment>
<evidence type="ECO:0000256" key="4">
    <source>
        <dbReference type="ARBA" id="ARBA00022679"/>
    </source>
</evidence>
<dbReference type="RefSeq" id="WP_190831394.1">
    <property type="nucleotide sequence ID" value="NZ_JANEWF010000023.1"/>
</dbReference>
<evidence type="ECO:0000256" key="5">
    <source>
        <dbReference type="ARBA" id="ARBA00022695"/>
    </source>
</evidence>
<feature type="binding site" evidence="12">
    <location>
        <begin position="194"/>
        <end position="197"/>
    </location>
    <ligand>
        <name>ATP</name>
        <dbReference type="ChEBI" id="CHEBI:30616"/>
    </ligand>
</feature>
<evidence type="ECO:0000256" key="9">
    <source>
        <dbReference type="ARBA" id="ARBA00023268"/>
    </source>
</evidence>
<evidence type="ECO:0000259" key="13">
    <source>
        <dbReference type="Pfam" id="PF00294"/>
    </source>
</evidence>
<dbReference type="NCBIfam" id="NF008454">
    <property type="entry name" value="PRK11316.1"/>
    <property type="match status" value="1"/>
</dbReference>
<dbReference type="PROSITE" id="PS00583">
    <property type="entry name" value="PFKB_KINASES_1"/>
    <property type="match status" value="1"/>
</dbReference>
<keyword evidence="5 12" id="KW-0548">Nucleotidyltransferase</keyword>
<comment type="function">
    <text evidence="1 12">Catalyzes the phosphorylation of D-glycero-D-manno-heptose 7-phosphate at the C-1 position to selectively form D-glycero-beta-D-manno-heptose-1,7-bisphosphate.</text>
</comment>
<dbReference type="InterPro" id="IPR014729">
    <property type="entry name" value="Rossmann-like_a/b/a_fold"/>
</dbReference>
<dbReference type="Gene3D" id="3.40.1190.20">
    <property type="match status" value="1"/>
</dbReference>
<comment type="caution">
    <text evidence="15">The sequence shown here is derived from an EMBL/GenBank/DDBJ whole genome shotgun (WGS) entry which is preliminary data.</text>
</comment>
<evidence type="ECO:0000256" key="6">
    <source>
        <dbReference type="ARBA" id="ARBA00022741"/>
    </source>
</evidence>
<dbReference type="EC" id="2.7.1.167" evidence="12"/>
<keyword evidence="7 12" id="KW-0418">Kinase</keyword>
<sequence length="474" mass="50350">MKLSMPRFDQAPVLVVGDVMLDRYWHGGTSRISPEAPVPVVKVEQIEDRPGGAANVALNIAALGAPAMLVGITGIDEAADSLTDSLNAAGVDVHFQRLAEQPTIVKLRVMSRHQQLLRMDFEENFDTNAEALAAEVERLLPQAKVLVLSDYGKGALKNHQALIQAARRRGVPVLADPKGKDFSIYRGASLITPNLSEFESIVGRCADEADLVAKGAGLMQALELGSLLVTRGEHGMTLLRPGHSPLHLPARAREVFDVTGAGDTVISTLAAALAAGEELPQAVALANLAAGIVVGKLGTAAISAPELRRAVQREQGSERGVLSLDQLLLAIEDARAHGEKIVFTNGCFDILHAGHVTYLEQARAQGDRLVLAVNDDASVSRLKGPGRPINSVERRMAVLAGLGAVDWVVSFHEDTPERLLGQVKPDVLVKGGDYGIDQVVGADIVRAYGGEVRVLGLVENSSTTAIVNKIRDKS</sequence>
<dbReference type="CDD" id="cd01172">
    <property type="entry name" value="RfaE_like"/>
    <property type="match status" value="1"/>
</dbReference>
<keyword evidence="10 12" id="KW-0119">Carbohydrate metabolism</keyword>
<evidence type="ECO:0000256" key="10">
    <source>
        <dbReference type="ARBA" id="ARBA00023277"/>
    </source>
</evidence>
<comment type="pathway">
    <text evidence="12">Nucleotide-sugar biosynthesis; ADP-L-glycero-beta-D-manno-heptose biosynthesis; ADP-L-glycero-beta-D-manno-heptose from D-glycero-beta-D-manno-heptose 7-phosphate: step 1/4.</text>
</comment>
<dbReference type="InterPro" id="IPR029056">
    <property type="entry name" value="Ribokinase-like"/>
</dbReference>
<feature type="active site" evidence="12">
    <location>
        <position position="263"/>
    </location>
</feature>
<comment type="pathway">
    <text evidence="12">Nucleotide-sugar biosynthesis; ADP-L-glycero-beta-D-manno-heptose biosynthesis; ADP-L-glycero-beta-D-manno-heptose from D-glycero-beta-D-manno-heptose 7-phosphate: step 3/4.</text>
</comment>
<comment type="catalytic activity">
    <reaction evidence="12">
        <text>D-glycero-beta-D-manno-heptose 7-phosphate + ATP = D-glycero-beta-D-manno-heptose 1,7-bisphosphate + ADP + H(+)</text>
        <dbReference type="Rhea" id="RHEA:27473"/>
        <dbReference type="ChEBI" id="CHEBI:15378"/>
        <dbReference type="ChEBI" id="CHEBI:30616"/>
        <dbReference type="ChEBI" id="CHEBI:60204"/>
        <dbReference type="ChEBI" id="CHEBI:60208"/>
        <dbReference type="ChEBI" id="CHEBI:456216"/>
        <dbReference type="EC" id="2.7.1.167"/>
    </reaction>
</comment>
<dbReference type="InterPro" id="IPR011914">
    <property type="entry name" value="RfaE_dom_II"/>
</dbReference>
<dbReference type="InterPro" id="IPR011611">
    <property type="entry name" value="PfkB_dom"/>
</dbReference>
<keyword evidence="4 12" id="KW-0808">Transferase</keyword>